<sequence>MTLMTSKVDKDAGGMVKDPMVVLRTIPCSTNMVDIWAYTAEKTIPVAQMGNILTKIFSSSTWVTVQSVQGLEEPSVLTSKAKAHIIRLNLLDQQKSSEAYLSSSLCSSFRLPSIAELLSGSSYKRELSRGTFTFHLRMEAITTWHTLVSGLPPGFWNLPSRPSIKKIHQPKHKAYDEPDLLSTESTRFGQQNTNDPNTPTIAVLNGFGVKEKSKLKRCRGSW</sequence>
<evidence type="ECO:0000313" key="1">
    <source>
        <dbReference type="EMBL" id="KAL0912258.1"/>
    </source>
</evidence>
<organism evidence="1 2">
    <name type="scientific">Dendrobium thyrsiflorum</name>
    <name type="common">Pinecone-like raceme dendrobium</name>
    <name type="synonym">Orchid</name>
    <dbReference type="NCBI Taxonomy" id="117978"/>
    <lineage>
        <taxon>Eukaryota</taxon>
        <taxon>Viridiplantae</taxon>
        <taxon>Streptophyta</taxon>
        <taxon>Embryophyta</taxon>
        <taxon>Tracheophyta</taxon>
        <taxon>Spermatophyta</taxon>
        <taxon>Magnoliopsida</taxon>
        <taxon>Liliopsida</taxon>
        <taxon>Asparagales</taxon>
        <taxon>Orchidaceae</taxon>
        <taxon>Epidendroideae</taxon>
        <taxon>Malaxideae</taxon>
        <taxon>Dendrobiinae</taxon>
        <taxon>Dendrobium</taxon>
    </lineage>
</organism>
<dbReference type="EMBL" id="JANQDX010000014">
    <property type="protein sequence ID" value="KAL0912258.1"/>
    <property type="molecule type" value="Genomic_DNA"/>
</dbReference>
<reference evidence="1 2" key="1">
    <citation type="journal article" date="2024" name="Plant Biotechnol. J.">
        <title>Dendrobium thyrsiflorum genome and its molecular insights into genes involved in important horticultural traits.</title>
        <authorList>
            <person name="Chen B."/>
            <person name="Wang J.Y."/>
            <person name="Zheng P.J."/>
            <person name="Li K.L."/>
            <person name="Liang Y.M."/>
            <person name="Chen X.F."/>
            <person name="Zhang C."/>
            <person name="Zhao X."/>
            <person name="He X."/>
            <person name="Zhang G.Q."/>
            <person name="Liu Z.J."/>
            <person name="Xu Q."/>
        </authorList>
    </citation>
    <scope>NUCLEOTIDE SEQUENCE [LARGE SCALE GENOMIC DNA]</scope>
    <source>
        <strain evidence="1">GZMU011</strain>
    </source>
</reference>
<name>A0ABD0UHM6_DENTH</name>
<proteinExistence type="predicted"/>
<dbReference type="AlphaFoldDB" id="A0ABD0UHM6"/>
<protein>
    <submittedName>
        <fullName evidence="1">Uncharacterized protein</fullName>
    </submittedName>
</protein>
<dbReference type="Proteomes" id="UP001552299">
    <property type="component" value="Unassembled WGS sequence"/>
</dbReference>
<comment type="caution">
    <text evidence="1">The sequence shown here is derived from an EMBL/GenBank/DDBJ whole genome shotgun (WGS) entry which is preliminary data.</text>
</comment>
<keyword evidence="2" id="KW-1185">Reference proteome</keyword>
<evidence type="ECO:0000313" key="2">
    <source>
        <dbReference type="Proteomes" id="UP001552299"/>
    </source>
</evidence>
<accession>A0ABD0UHM6</accession>
<gene>
    <name evidence="1" type="ORF">M5K25_018220</name>
</gene>